<dbReference type="Proteomes" id="UP000886998">
    <property type="component" value="Unassembled WGS sequence"/>
</dbReference>
<protein>
    <submittedName>
        <fullName evidence="1">Uncharacterized protein</fullName>
    </submittedName>
</protein>
<sequence>MLFLQRIYCKPTCLTTYRGIIHFGFGYQTQEYSPVRSNGIFGVAKKVFARACELFEEKYFGTFLVDDSCGIKYIKEFFYYLKKRRTHPLCLQDSDYCASSSDSS</sequence>
<keyword evidence="2" id="KW-1185">Reference proteome</keyword>
<dbReference type="EMBL" id="BMAV01026176">
    <property type="protein sequence ID" value="GFS48117.1"/>
    <property type="molecule type" value="Genomic_DNA"/>
</dbReference>
<proteinExistence type="predicted"/>
<comment type="caution">
    <text evidence="1">The sequence shown here is derived from an EMBL/GenBank/DDBJ whole genome shotgun (WGS) entry which is preliminary data.</text>
</comment>
<evidence type="ECO:0000313" key="1">
    <source>
        <dbReference type="EMBL" id="GFS48117.1"/>
    </source>
</evidence>
<organism evidence="1 2">
    <name type="scientific">Trichonephila inaurata madagascariensis</name>
    <dbReference type="NCBI Taxonomy" id="2747483"/>
    <lineage>
        <taxon>Eukaryota</taxon>
        <taxon>Metazoa</taxon>
        <taxon>Ecdysozoa</taxon>
        <taxon>Arthropoda</taxon>
        <taxon>Chelicerata</taxon>
        <taxon>Arachnida</taxon>
        <taxon>Araneae</taxon>
        <taxon>Araneomorphae</taxon>
        <taxon>Entelegynae</taxon>
        <taxon>Araneoidea</taxon>
        <taxon>Nephilidae</taxon>
        <taxon>Trichonephila</taxon>
        <taxon>Trichonephila inaurata</taxon>
    </lineage>
</organism>
<gene>
    <name evidence="1" type="ORF">TNIN_165221</name>
</gene>
<reference evidence="1" key="1">
    <citation type="submission" date="2020-08" db="EMBL/GenBank/DDBJ databases">
        <title>Multicomponent nature underlies the extraordinary mechanical properties of spider dragline silk.</title>
        <authorList>
            <person name="Kono N."/>
            <person name="Nakamura H."/>
            <person name="Mori M."/>
            <person name="Yoshida Y."/>
            <person name="Ohtoshi R."/>
            <person name="Malay A.D."/>
            <person name="Moran D.A.P."/>
            <person name="Tomita M."/>
            <person name="Numata K."/>
            <person name="Arakawa K."/>
        </authorList>
    </citation>
    <scope>NUCLEOTIDE SEQUENCE</scope>
</reference>
<accession>A0A8X6MFL9</accession>
<evidence type="ECO:0000313" key="2">
    <source>
        <dbReference type="Proteomes" id="UP000886998"/>
    </source>
</evidence>
<name>A0A8X6MFL9_9ARAC</name>
<dbReference type="AlphaFoldDB" id="A0A8X6MFL9"/>